<keyword evidence="5" id="KW-1185">Reference proteome</keyword>
<feature type="repeat" description="RCC1" evidence="2">
    <location>
        <begin position="108"/>
        <end position="159"/>
    </location>
</feature>
<name>A0ABY7DHH3_MYAAR</name>
<feature type="domain" description="RCC1-like" evidence="3">
    <location>
        <begin position="5"/>
        <end position="301"/>
    </location>
</feature>
<dbReference type="PROSITE" id="PS00626">
    <property type="entry name" value="RCC1_2"/>
    <property type="match status" value="3"/>
</dbReference>
<dbReference type="EMBL" id="CP111013">
    <property type="protein sequence ID" value="WAQ96431.1"/>
    <property type="molecule type" value="Genomic_DNA"/>
</dbReference>
<dbReference type="PANTHER" id="PTHR22872">
    <property type="entry name" value="BTK-BINDING PROTEIN-RELATED"/>
    <property type="match status" value="1"/>
</dbReference>
<protein>
    <submittedName>
        <fullName evidence="4">HERC4-like protein</fullName>
    </submittedName>
</protein>
<gene>
    <name evidence="4" type="ORF">MAR_029121</name>
</gene>
<dbReference type="PROSITE" id="PS50012">
    <property type="entry name" value="RCC1_3"/>
    <property type="match status" value="5"/>
</dbReference>
<feature type="repeat" description="RCC1" evidence="2">
    <location>
        <begin position="58"/>
        <end position="107"/>
    </location>
</feature>
<feature type="repeat" description="RCC1" evidence="2">
    <location>
        <begin position="160"/>
        <end position="211"/>
    </location>
</feature>
<feature type="repeat" description="RCC1" evidence="2">
    <location>
        <begin position="212"/>
        <end position="263"/>
    </location>
</feature>
<dbReference type="InterPro" id="IPR058923">
    <property type="entry name" value="RCC1-like_dom"/>
</dbReference>
<dbReference type="SUPFAM" id="SSF50985">
    <property type="entry name" value="RCC1/BLIP-II"/>
    <property type="match status" value="1"/>
</dbReference>
<proteinExistence type="predicted"/>
<dbReference type="Proteomes" id="UP001164746">
    <property type="component" value="Chromosome 2"/>
</dbReference>
<evidence type="ECO:0000313" key="4">
    <source>
        <dbReference type="EMBL" id="WAQ96431.1"/>
    </source>
</evidence>
<dbReference type="InterPro" id="IPR000408">
    <property type="entry name" value="Reg_chr_condens"/>
</dbReference>
<evidence type="ECO:0000256" key="1">
    <source>
        <dbReference type="ARBA" id="ARBA00022737"/>
    </source>
</evidence>
<sequence length="350" mass="37931">MTSRIFCWGGNQNGQLGIGNLEEDKVTEPKVIKDALTDVSVSQIACGDKHTLFVLSNGDIYSCGNNDYGKLGHTKRTSRPEKIDALESQTVVQARAGMSHSLCLTTAGEVFSWGDNSYGQLGRSAPDNELYRTPKLIKFPHTVVQISCGRNHNLLLTDDGHLFSWGNNDCGQLGLGNTSNQSQPTQINSLPGVPIGQLACGGSHSFVLTKSGTVFSWGRNSYGQLGTSDNKDQKFPVLCKSLRTQQIMYITCGEDHTAALTRQGGLFMFGAGTYGQLGHGNKTHEVLPRKVLELMGSQASHSSVCSVQWKTVCVWLRDKWPAGIQGQWSATPPSASERAFCPIQQAGLIH</sequence>
<feature type="repeat" description="RCC1" evidence="2">
    <location>
        <begin position="3"/>
        <end position="57"/>
    </location>
</feature>
<evidence type="ECO:0000259" key="3">
    <source>
        <dbReference type="Pfam" id="PF25390"/>
    </source>
</evidence>
<dbReference type="Gene3D" id="2.130.10.30">
    <property type="entry name" value="Regulator of chromosome condensation 1/beta-lactamase-inhibitor protein II"/>
    <property type="match status" value="2"/>
</dbReference>
<dbReference type="Pfam" id="PF25390">
    <property type="entry name" value="WD40_RLD"/>
    <property type="match status" value="1"/>
</dbReference>
<dbReference type="InterPro" id="IPR009091">
    <property type="entry name" value="RCC1/BLIP-II"/>
</dbReference>
<evidence type="ECO:0000313" key="5">
    <source>
        <dbReference type="Proteomes" id="UP001164746"/>
    </source>
</evidence>
<dbReference type="PRINTS" id="PR00633">
    <property type="entry name" value="RCCNDNSATION"/>
</dbReference>
<evidence type="ECO:0000256" key="2">
    <source>
        <dbReference type="PROSITE-ProRule" id="PRU00235"/>
    </source>
</evidence>
<organism evidence="4 5">
    <name type="scientific">Mya arenaria</name>
    <name type="common">Soft-shell clam</name>
    <dbReference type="NCBI Taxonomy" id="6604"/>
    <lineage>
        <taxon>Eukaryota</taxon>
        <taxon>Metazoa</taxon>
        <taxon>Spiralia</taxon>
        <taxon>Lophotrochozoa</taxon>
        <taxon>Mollusca</taxon>
        <taxon>Bivalvia</taxon>
        <taxon>Autobranchia</taxon>
        <taxon>Heteroconchia</taxon>
        <taxon>Euheterodonta</taxon>
        <taxon>Imparidentia</taxon>
        <taxon>Neoheterodontei</taxon>
        <taxon>Myida</taxon>
        <taxon>Myoidea</taxon>
        <taxon>Myidae</taxon>
        <taxon>Mya</taxon>
    </lineage>
</organism>
<dbReference type="InterPro" id="IPR051625">
    <property type="entry name" value="Signaling_Regulatory_Domain"/>
</dbReference>
<keyword evidence="1" id="KW-0677">Repeat</keyword>
<reference evidence="4" key="1">
    <citation type="submission" date="2022-11" db="EMBL/GenBank/DDBJ databases">
        <title>Centuries of genome instability and evolution in soft-shell clam transmissible cancer (bioRxiv).</title>
        <authorList>
            <person name="Hart S.F.M."/>
            <person name="Yonemitsu M.A."/>
            <person name="Giersch R.M."/>
            <person name="Beal B.F."/>
            <person name="Arriagada G."/>
            <person name="Davis B.W."/>
            <person name="Ostrander E.A."/>
            <person name="Goff S.P."/>
            <person name="Metzger M.J."/>
        </authorList>
    </citation>
    <scope>NUCLEOTIDE SEQUENCE</scope>
    <source>
        <strain evidence="4">MELC-2E11</strain>
        <tissue evidence="4">Siphon/mantle</tissue>
    </source>
</reference>
<accession>A0ABY7DHH3</accession>